<dbReference type="AlphaFoldDB" id="A0A816NEG0"/>
<evidence type="ECO:0000256" key="1">
    <source>
        <dbReference type="ARBA" id="ARBA00005375"/>
    </source>
</evidence>
<proteinExistence type="inferred from homology"/>
<dbReference type="SUPFAM" id="SSF53254">
    <property type="entry name" value="Phosphoglycerate mutase-like"/>
    <property type="match status" value="1"/>
</dbReference>
<organism evidence="6 7">
    <name type="scientific">Rotaria magnacalcarata</name>
    <dbReference type="NCBI Taxonomy" id="392030"/>
    <lineage>
        <taxon>Eukaryota</taxon>
        <taxon>Metazoa</taxon>
        <taxon>Spiralia</taxon>
        <taxon>Gnathifera</taxon>
        <taxon>Rotifera</taxon>
        <taxon>Eurotatoria</taxon>
        <taxon>Bdelloidea</taxon>
        <taxon>Philodinida</taxon>
        <taxon>Philodinidae</taxon>
        <taxon>Rotaria</taxon>
    </lineage>
</organism>
<evidence type="ECO:0000313" key="7">
    <source>
        <dbReference type="Proteomes" id="UP000663824"/>
    </source>
</evidence>
<dbReference type="Gene3D" id="3.40.50.1240">
    <property type="entry name" value="Phosphoglycerate mutase-like"/>
    <property type="match status" value="1"/>
</dbReference>
<evidence type="ECO:0000256" key="2">
    <source>
        <dbReference type="ARBA" id="ARBA00022801"/>
    </source>
</evidence>
<gene>
    <name evidence="6" type="ORF">MBJ925_LOCUS10137</name>
</gene>
<comment type="similarity">
    <text evidence="1">Belongs to the histidine acid phosphatase family.</text>
</comment>
<keyword evidence="2" id="KW-0378">Hydrolase</keyword>
<comment type="catalytic activity">
    <reaction evidence="3">
        <text>3-O-[beta-D-GlcA-(1-&gt;3)-beta-D-Gal-(1-&gt;3)-beta-D-Gal-(1-&gt;4)-beta-D-2-O-P-Xyl]-L-seryl-[protein] + H2O = 3-O-(beta-D-GlcA-(1-&gt;3)-beta-D-Gal-(1-&gt;3)-beta-D-Gal-(1-&gt;4)-beta-D-Xyl)-L-seryl-[protein] + phosphate</text>
        <dbReference type="Rhea" id="RHEA:56512"/>
        <dbReference type="Rhea" id="RHEA-COMP:12573"/>
        <dbReference type="Rhea" id="RHEA-COMP:14559"/>
        <dbReference type="ChEBI" id="CHEBI:15377"/>
        <dbReference type="ChEBI" id="CHEBI:43474"/>
        <dbReference type="ChEBI" id="CHEBI:132093"/>
        <dbReference type="ChEBI" id="CHEBI:140495"/>
    </reaction>
</comment>
<dbReference type="CDD" id="cd07061">
    <property type="entry name" value="HP_HAP_like"/>
    <property type="match status" value="1"/>
</dbReference>
<comment type="caution">
    <text evidence="6">The sequence shown here is derived from an EMBL/GenBank/DDBJ whole genome shotgun (WGS) entry which is preliminary data.</text>
</comment>
<evidence type="ECO:0000313" key="6">
    <source>
        <dbReference type="EMBL" id="CAF2032861.1"/>
    </source>
</evidence>
<evidence type="ECO:0000256" key="4">
    <source>
        <dbReference type="ARBA" id="ARBA00040357"/>
    </source>
</evidence>
<dbReference type="PANTHER" id="PTHR11567:SF110">
    <property type="entry name" value="2-PHOSPHOXYLOSE PHOSPHATASE 1"/>
    <property type="match status" value="1"/>
</dbReference>
<evidence type="ECO:0000256" key="3">
    <source>
        <dbReference type="ARBA" id="ARBA00036311"/>
    </source>
</evidence>
<accession>A0A816NEG0</accession>
<dbReference type="Proteomes" id="UP000663824">
    <property type="component" value="Unassembled WGS sequence"/>
</dbReference>
<sequence length="514" mass="58890">MRQSYHSVLKWSLLTGTSTILLKLCYESVFNVTLRTSTKSLSTYESTLISWASTGVNSKEIQNKPIDTTIRDDLQLIGAQIYFRHGARTPLSLLPGLEEPSYTREHIEMYPPSKWDIKLITKLGNDIVSKDKVLSANDIIGDRIKKLKSTSDLKVVTGQLTAIGEKQLYQVGQLIRSEIIKQDQHQLIPSTYDSDIVYCRSTYMDRTIASARCFLAGLFSSEKDDNKIKSKGPFEIEVQNFPDEDMFPNPKVAPELKNCPTVIALYKSLNDNHDLKVARQALIDHIGNFLKFPNPKVAPELKNCPTVIALYKSLNDNHDLKVARQALIDHIGVQDYPHGLIELHDEFVSREAHNFSFPKEFIELTKTFEIMTAREFVLMATSIGFDLFIRSTCGPLLYLLKQNFDYISKNFKEQQENHINRPYKKLFVYSGHDTTLVPLLMGLEIFQMSWPNYAAYIFIKFYASKTNPNETYVGVNYAGQPQILPNCDNYYCSYSTFLENLKSRFEKPKFLINQ</sequence>
<evidence type="ECO:0000256" key="5">
    <source>
        <dbReference type="ARBA" id="ARBA00041499"/>
    </source>
</evidence>
<dbReference type="GO" id="GO:0016791">
    <property type="term" value="F:phosphatase activity"/>
    <property type="evidence" value="ECO:0007669"/>
    <property type="project" value="TreeGrafter"/>
</dbReference>
<dbReference type="InterPro" id="IPR050645">
    <property type="entry name" value="Histidine_acid_phosphatase"/>
</dbReference>
<dbReference type="Pfam" id="PF00328">
    <property type="entry name" value="His_Phos_2"/>
    <property type="match status" value="2"/>
</dbReference>
<dbReference type="InterPro" id="IPR029033">
    <property type="entry name" value="His_PPase_superfam"/>
</dbReference>
<dbReference type="InterPro" id="IPR000560">
    <property type="entry name" value="His_Pase_clade-2"/>
</dbReference>
<dbReference type="EMBL" id="CAJNRE010004117">
    <property type="protein sequence ID" value="CAF2032861.1"/>
    <property type="molecule type" value="Genomic_DNA"/>
</dbReference>
<protein>
    <recommendedName>
        <fullName evidence="4">2-phosphoxylose phosphatase 1</fullName>
    </recommendedName>
    <alternativeName>
        <fullName evidence="5">Acid phosphatase-like protein 2</fullName>
    </alternativeName>
</protein>
<dbReference type="PANTHER" id="PTHR11567">
    <property type="entry name" value="ACID PHOSPHATASE-RELATED"/>
    <property type="match status" value="1"/>
</dbReference>
<reference evidence="6" key="1">
    <citation type="submission" date="2021-02" db="EMBL/GenBank/DDBJ databases">
        <authorList>
            <person name="Nowell W R."/>
        </authorList>
    </citation>
    <scope>NUCLEOTIDE SEQUENCE</scope>
</reference>
<name>A0A816NEG0_9BILA</name>